<reference evidence="1 2" key="1">
    <citation type="submission" date="2017-05" db="EMBL/GenBank/DDBJ databases">
        <title>Streptomyces alboflavus Genome sequencing and assembly.</title>
        <authorList>
            <person name="Wang Y."/>
            <person name="Du B."/>
            <person name="Ding Y."/>
            <person name="Liu H."/>
            <person name="Hou Q."/>
            <person name="Liu K."/>
            <person name="Wang C."/>
            <person name="Yao L."/>
        </authorList>
    </citation>
    <scope>NUCLEOTIDE SEQUENCE [LARGE SCALE GENOMIC DNA]</scope>
    <source>
        <strain evidence="1 2">MDJK44</strain>
    </source>
</reference>
<sequence length="26" mass="2918">MAVTHGFGGYSCAFKDLKDLKDFYGF</sequence>
<proteinExistence type="predicted"/>
<protein>
    <submittedName>
        <fullName evidence="1">Uncharacterized protein</fullName>
    </submittedName>
</protein>
<name>A0A1Z1WLW0_9ACTN</name>
<dbReference type="Proteomes" id="UP000195880">
    <property type="component" value="Chromosome"/>
</dbReference>
<keyword evidence="2" id="KW-1185">Reference proteome</keyword>
<accession>A0A1Z1WLW0</accession>
<evidence type="ECO:0000313" key="2">
    <source>
        <dbReference type="Proteomes" id="UP000195880"/>
    </source>
</evidence>
<gene>
    <name evidence="1" type="ORF">SMD44_06803</name>
</gene>
<organism evidence="1 2">
    <name type="scientific">Streptomyces alboflavus</name>
    <dbReference type="NCBI Taxonomy" id="67267"/>
    <lineage>
        <taxon>Bacteria</taxon>
        <taxon>Bacillati</taxon>
        <taxon>Actinomycetota</taxon>
        <taxon>Actinomycetes</taxon>
        <taxon>Kitasatosporales</taxon>
        <taxon>Streptomycetaceae</taxon>
        <taxon>Streptomyces</taxon>
    </lineage>
</organism>
<dbReference type="EMBL" id="CP021748">
    <property type="protein sequence ID" value="ARX87322.1"/>
    <property type="molecule type" value="Genomic_DNA"/>
</dbReference>
<dbReference type="AlphaFoldDB" id="A0A1Z1WLW0"/>
<dbReference type="KEGG" id="salf:SMD44_06803"/>
<evidence type="ECO:0000313" key="1">
    <source>
        <dbReference type="EMBL" id="ARX87322.1"/>
    </source>
</evidence>